<evidence type="ECO:0000313" key="1">
    <source>
        <dbReference type="EMBL" id="GAA2439278.1"/>
    </source>
</evidence>
<reference evidence="1 2" key="1">
    <citation type="journal article" date="2019" name="Int. J. Syst. Evol. Microbiol.">
        <title>The Global Catalogue of Microorganisms (GCM) 10K type strain sequencing project: providing services to taxonomists for standard genome sequencing and annotation.</title>
        <authorList>
            <consortium name="The Broad Institute Genomics Platform"/>
            <consortium name="The Broad Institute Genome Sequencing Center for Infectious Disease"/>
            <person name="Wu L."/>
            <person name="Ma J."/>
        </authorList>
    </citation>
    <scope>NUCLEOTIDE SEQUENCE [LARGE SCALE GENOMIC DNA]</scope>
    <source>
        <strain evidence="1 2">JCM 6922</strain>
    </source>
</reference>
<keyword evidence="2" id="KW-1185">Reference proteome</keyword>
<comment type="caution">
    <text evidence="1">The sequence shown here is derived from an EMBL/GenBank/DDBJ whole genome shotgun (WGS) entry which is preliminary data.</text>
</comment>
<evidence type="ECO:0000313" key="2">
    <source>
        <dbReference type="Proteomes" id="UP001500460"/>
    </source>
</evidence>
<name>A0ABN3JSL8_9ACTN</name>
<organism evidence="1 2">
    <name type="scientific">Streptomyces glaucus</name>
    <dbReference type="NCBI Taxonomy" id="284029"/>
    <lineage>
        <taxon>Bacteria</taxon>
        <taxon>Bacillati</taxon>
        <taxon>Actinomycetota</taxon>
        <taxon>Actinomycetes</taxon>
        <taxon>Kitasatosporales</taxon>
        <taxon>Streptomycetaceae</taxon>
        <taxon>Streptomyces</taxon>
    </lineage>
</organism>
<accession>A0ABN3JSL8</accession>
<sequence length="175" mass="19448">MSATPSPYAAAAERARILAQIARDRFAPPETLRVLGDIARHLDAAADTLAAYKPSTIPGLAGHDVPSEAWEELFIADTLALDHPATRFPTDFTDYVKQPITGRRLPFPDPLNPLADWLAERETALRDRLEQLHADTARADADAAGWLTDVFTALRDWMKLAGEIAEDNRRAYHHR</sequence>
<proteinExistence type="predicted"/>
<protein>
    <submittedName>
        <fullName evidence="1">Uncharacterized protein</fullName>
    </submittedName>
</protein>
<dbReference type="Proteomes" id="UP001500460">
    <property type="component" value="Unassembled WGS sequence"/>
</dbReference>
<dbReference type="EMBL" id="BAAATK010000018">
    <property type="protein sequence ID" value="GAA2439278.1"/>
    <property type="molecule type" value="Genomic_DNA"/>
</dbReference>
<gene>
    <name evidence="1" type="ORF">GCM10010421_31910</name>
</gene>
<dbReference type="RefSeq" id="WP_344603811.1">
    <property type="nucleotide sequence ID" value="NZ_BAAATK010000018.1"/>
</dbReference>